<dbReference type="PANTHER" id="PTHR31672:SF13">
    <property type="entry name" value="F-BOX PROTEIN CPR30-LIKE"/>
    <property type="match status" value="1"/>
</dbReference>
<evidence type="ECO:0000256" key="1">
    <source>
        <dbReference type="SAM" id="MobiDB-lite"/>
    </source>
</evidence>
<dbReference type="EnsemblPlants" id="Kaladp0039s0178.1.v1.1">
    <property type="protein sequence ID" value="Kaladp0039s0178.1.v1.1.CDS.1"/>
    <property type="gene ID" value="Kaladp0039s0178.v1.1"/>
</dbReference>
<dbReference type="Gramene" id="Kaladp0039s0178.1.v1.1">
    <property type="protein sequence ID" value="Kaladp0039s0178.1.v1.1.CDS.1"/>
    <property type="gene ID" value="Kaladp0039s0178.v1.1"/>
</dbReference>
<feature type="compositionally biased region" description="Polar residues" evidence="1">
    <location>
        <begin position="403"/>
        <end position="425"/>
    </location>
</feature>
<protein>
    <recommendedName>
        <fullName evidence="2">F-box domain-containing protein</fullName>
    </recommendedName>
</protein>
<feature type="region of interest" description="Disordered" evidence="1">
    <location>
        <begin position="401"/>
        <end position="425"/>
    </location>
</feature>
<dbReference type="AlphaFoldDB" id="A0A7N0ZUS0"/>
<dbReference type="NCBIfam" id="TIGR01640">
    <property type="entry name" value="F_box_assoc_1"/>
    <property type="match status" value="1"/>
</dbReference>
<evidence type="ECO:0000313" key="4">
    <source>
        <dbReference type="Proteomes" id="UP000594263"/>
    </source>
</evidence>
<dbReference type="Pfam" id="PF07734">
    <property type="entry name" value="FBA_1"/>
    <property type="match status" value="1"/>
</dbReference>
<dbReference type="PANTHER" id="PTHR31672">
    <property type="entry name" value="BNACNNG10540D PROTEIN"/>
    <property type="match status" value="1"/>
</dbReference>
<feature type="domain" description="F-box" evidence="2">
    <location>
        <begin position="1"/>
        <end position="45"/>
    </location>
</feature>
<reference evidence="3" key="1">
    <citation type="submission" date="2021-01" db="UniProtKB">
        <authorList>
            <consortium name="EnsemblPlants"/>
        </authorList>
    </citation>
    <scope>IDENTIFICATION</scope>
</reference>
<dbReference type="Proteomes" id="UP000594263">
    <property type="component" value="Unplaced"/>
</dbReference>
<dbReference type="InterPro" id="IPR050796">
    <property type="entry name" value="SCF_F-box_component"/>
</dbReference>
<dbReference type="InterPro" id="IPR036047">
    <property type="entry name" value="F-box-like_dom_sf"/>
</dbReference>
<keyword evidence="4" id="KW-1185">Reference proteome</keyword>
<dbReference type="Pfam" id="PF00646">
    <property type="entry name" value="F-box"/>
    <property type="match status" value="1"/>
</dbReference>
<dbReference type="PROSITE" id="PS50181">
    <property type="entry name" value="FBOX"/>
    <property type="match status" value="1"/>
</dbReference>
<evidence type="ECO:0000259" key="2">
    <source>
        <dbReference type="PROSITE" id="PS50181"/>
    </source>
</evidence>
<sequence>MEYFTDDMLIPILLKLPAKSLMKFKSVSKSWKEIISSSSFIYHHYKTSSDAAADGHTSFLVIHDTFVPRLDYYFTRLSVSFADGQLISKTDETFHLPFMKMDLEAPPVDTPLIYAAGFGIYCIFIFHARTVALWNPATRESKLLPLSPFHSPSKRDTYVYGFAHVEYDDGGFFSYKVGLLRVRFLNLAYRVSIELYSSRENSWKFFKKCFCLTRIGNQATGKNWVYSGTNLNGKFHLFTWVNIKDPHIVTFDMSKEEVGRLEIPAFIRHDSSYDLTSSLLTKFDEKFLCLLIYRKNNENVIYLDVWIMLQYGVTESWTKISTAGPISIPEYVDVLGISKSVGGLVIHGLDHGDGLFFCRYDSSNVQILLPIPSDVYESALFVECRDSLVSFGGTSDQRIGANTAHSSRTPTHNSRISTVCSDAAL</sequence>
<dbReference type="SMART" id="SM00256">
    <property type="entry name" value="FBOX"/>
    <property type="match status" value="1"/>
</dbReference>
<dbReference type="SUPFAM" id="SSF81383">
    <property type="entry name" value="F-box domain"/>
    <property type="match status" value="1"/>
</dbReference>
<organism evidence="3 4">
    <name type="scientific">Kalanchoe fedtschenkoi</name>
    <name type="common">Lavender scallops</name>
    <name type="synonym">South American air plant</name>
    <dbReference type="NCBI Taxonomy" id="63787"/>
    <lineage>
        <taxon>Eukaryota</taxon>
        <taxon>Viridiplantae</taxon>
        <taxon>Streptophyta</taxon>
        <taxon>Embryophyta</taxon>
        <taxon>Tracheophyta</taxon>
        <taxon>Spermatophyta</taxon>
        <taxon>Magnoliopsida</taxon>
        <taxon>eudicotyledons</taxon>
        <taxon>Gunneridae</taxon>
        <taxon>Pentapetalae</taxon>
        <taxon>Saxifragales</taxon>
        <taxon>Crassulaceae</taxon>
        <taxon>Kalanchoe</taxon>
    </lineage>
</organism>
<proteinExistence type="predicted"/>
<evidence type="ECO:0000313" key="3">
    <source>
        <dbReference type="EnsemblPlants" id="Kaladp0039s0178.1.v1.1.CDS.1"/>
    </source>
</evidence>
<dbReference type="CDD" id="cd22157">
    <property type="entry name" value="F-box_AtFBW1-like"/>
    <property type="match status" value="1"/>
</dbReference>
<dbReference type="InterPro" id="IPR006527">
    <property type="entry name" value="F-box-assoc_dom_typ1"/>
</dbReference>
<dbReference type="InterPro" id="IPR001810">
    <property type="entry name" value="F-box_dom"/>
</dbReference>
<name>A0A7N0ZUS0_KALFE</name>
<dbReference type="InterPro" id="IPR017451">
    <property type="entry name" value="F-box-assoc_interact_dom"/>
</dbReference>
<accession>A0A7N0ZUS0</accession>